<sequence>MDLTILGVPWTVLSQPTSIMTDSMPMPTAGAAQLPRNDSFSTHDIHQAFKASASKPRNNLSLRVVQQDETAPPPPSPLDSRPASAFGFGPPHRR</sequence>
<name>A0A3M7CZR8_HORWE</name>
<protein>
    <submittedName>
        <fullName evidence="2">Uncharacterized protein</fullName>
    </submittedName>
</protein>
<reference evidence="2 3" key="1">
    <citation type="journal article" date="2018" name="BMC Genomics">
        <title>Genomic evidence for intraspecific hybridization in a clonal and extremely halotolerant yeast.</title>
        <authorList>
            <person name="Gostincar C."/>
            <person name="Stajich J.E."/>
            <person name="Zupancic J."/>
            <person name="Zalar P."/>
            <person name="Gunde-Cimerman N."/>
        </authorList>
    </citation>
    <scope>NUCLEOTIDE SEQUENCE [LARGE SCALE GENOMIC DNA]</scope>
    <source>
        <strain evidence="2 3">EXF-2682</strain>
    </source>
</reference>
<dbReference type="VEuPathDB" id="FungiDB:BTJ68_01073"/>
<organism evidence="2 3">
    <name type="scientific">Hortaea werneckii</name>
    <name type="common">Black yeast</name>
    <name type="synonym">Cladosporium werneckii</name>
    <dbReference type="NCBI Taxonomy" id="91943"/>
    <lineage>
        <taxon>Eukaryota</taxon>
        <taxon>Fungi</taxon>
        <taxon>Dikarya</taxon>
        <taxon>Ascomycota</taxon>
        <taxon>Pezizomycotina</taxon>
        <taxon>Dothideomycetes</taxon>
        <taxon>Dothideomycetidae</taxon>
        <taxon>Mycosphaerellales</taxon>
        <taxon>Teratosphaeriaceae</taxon>
        <taxon>Hortaea</taxon>
    </lineage>
</organism>
<dbReference type="Proteomes" id="UP000269276">
    <property type="component" value="Unassembled WGS sequence"/>
</dbReference>
<evidence type="ECO:0000313" key="3">
    <source>
        <dbReference type="Proteomes" id="UP000269276"/>
    </source>
</evidence>
<dbReference type="AlphaFoldDB" id="A0A3M7CZR8"/>
<comment type="caution">
    <text evidence="2">The sequence shown here is derived from an EMBL/GenBank/DDBJ whole genome shotgun (WGS) entry which is preliminary data.</text>
</comment>
<dbReference type="OrthoDB" id="3643946at2759"/>
<evidence type="ECO:0000256" key="1">
    <source>
        <dbReference type="SAM" id="MobiDB-lite"/>
    </source>
</evidence>
<evidence type="ECO:0000313" key="2">
    <source>
        <dbReference type="EMBL" id="RMY57482.1"/>
    </source>
</evidence>
<feature type="region of interest" description="Disordered" evidence="1">
    <location>
        <begin position="18"/>
        <end position="94"/>
    </location>
</feature>
<proteinExistence type="predicted"/>
<gene>
    <name evidence="2" type="ORF">D0863_12619</name>
</gene>
<accession>A0A3M7CZR8</accession>
<dbReference type="EMBL" id="QWIP01000658">
    <property type="protein sequence ID" value="RMY57482.1"/>
    <property type="molecule type" value="Genomic_DNA"/>
</dbReference>